<protein>
    <submittedName>
        <fullName evidence="2">Uncharacterized protein</fullName>
    </submittedName>
</protein>
<feature type="region of interest" description="Disordered" evidence="1">
    <location>
        <begin position="1"/>
        <end position="51"/>
    </location>
</feature>
<proteinExistence type="predicted"/>
<reference evidence="2 3" key="1">
    <citation type="submission" date="2020-02" db="EMBL/GenBank/DDBJ databases">
        <title>Whole Genome Shotgun Sequence of Streptomyces sp. strain CWH03.</title>
        <authorList>
            <person name="Dohra H."/>
            <person name="Kodani S."/>
            <person name="Yamamura H."/>
        </authorList>
    </citation>
    <scope>NUCLEOTIDE SEQUENCE [LARGE SCALE GENOMIC DNA]</scope>
    <source>
        <strain evidence="2 3">CWH03</strain>
    </source>
</reference>
<organism evidence="2 3">
    <name type="scientific">Streptomyces pacificus</name>
    <dbReference type="NCBI Taxonomy" id="2705029"/>
    <lineage>
        <taxon>Bacteria</taxon>
        <taxon>Bacillati</taxon>
        <taxon>Actinomycetota</taxon>
        <taxon>Actinomycetes</taxon>
        <taxon>Kitasatosporales</taxon>
        <taxon>Streptomycetaceae</taxon>
        <taxon>Streptomyces</taxon>
    </lineage>
</organism>
<keyword evidence="3" id="KW-1185">Reference proteome</keyword>
<dbReference type="Proteomes" id="UP000484988">
    <property type="component" value="Unassembled WGS sequence"/>
</dbReference>
<evidence type="ECO:0000256" key="1">
    <source>
        <dbReference type="SAM" id="MobiDB-lite"/>
    </source>
</evidence>
<evidence type="ECO:0000313" key="3">
    <source>
        <dbReference type="Proteomes" id="UP000484988"/>
    </source>
</evidence>
<accession>A0A6A0B4Y3</accession>
<name>A0A6A0B4Y3_9ACTN</name>
<dbReference type="AlphaFoldDB" id="A0A6A0B4Y3"/>
<comment type="caution">
    <text evidence="2">The sequence shown here is derived from an EMBL/GenBank/DDBJ whole genome shotgun (WGS) entry which is preliminary data.</text>
</comment>
<evidence type="ECO:0000313" key="2">
    <source>
        <dbReference type="EMBL" id="GFH39548.1"/>
    </source>
</evidence>
<sequence>MRRPGPRTDQAALRQLFDRPPDRVGPPPQLSARASDTSDPSAGPDDLLGAPAHPVALTHHRAEAVGVALLRGKRGEVVPVRMTGRDAGGTARALAAENERRLRLLHRFRQGGTVQETEVAAVEGEGALGRHIPVRATSLITRLMPSLLVLL</sequence>
<dbReference type="EMBL" id="BLLG01000035">
    <property type="protein sequence ID" value="GFH39548.1"/>
    <property type="molecule type" value="Genomic_DNA"/>
</dbReference>
<gene>
    <name evidence="2" type="ORF">SCWH03_58160</name>
</gene>